<dbReference type="OrthoDB" id="3258416at2759"/>
<name>S8G1N3_FOMSC</name>
<feature type="compositionally biased region" description="Polar residues" evidence="1">
    <location>
        <begin position="67"/>
        <end position="82"/>
    </location>
</feature>
<feature type="compositionally biased region" description="Polar residues" evidence="1">
    <location>
        <begin position="193"/>
        <end position="207"/>
    </location>
</feature>
<dbReference type="STRING" id="743788.S8G1N3"/>
<feature type="region of interest" description="Disordered" evidence="1">
    <location>
        <begin position="366"/>
        <end position="454"/>
    </location>
</feature>
<dbReference type="EMBL" id="KE504127">
    <property type="protein sequence ID" value="EPT04200.1"/>
    <property type="molecule type" value="Genomic_DNA"/>
</dbReference>
<dbReference type="eggNOG" id="ENOG502SKRB">
    <property type="taxonomic scope" value="Eukaryota"/>
</dbReference>
<gene>
    <name evidence="2" type="ORF">FOMPIDRAFT_1046073</name>
</gene>
<evidence type="ECO:0000256" key="1">
    <source>
        <dbReference type="SAM" id="MobiDB-lite"/>
    </source>
</evidence>
<dbReference type="InParanoid" id="S8G1N3"/>
<feature type="region of interest" description="Disordered" evidence="1">
    <location>
        <begin position="569"/>
        <end position="605"/>
    </location>
</feature>
<reference evidence="2 3" key="1">
    <citation type="journal article" date="2012" name="Science">
        <title>The Paleozoic origin of enzymatic lignin decomposition reconstructed from 31 fungal genomes.</title>
        <authorList>
            <person name="Floudas D."/>
            <person name="Binder M."/>
            <person name="Riley R."/>
            <person name="Barry K."/>
            <person name="Blanchette R.A."/>
            <person name="Henrissat B."/>
            <person name="Martinez A.T."/>
            <person name="Otillar R."/>
            <person name="Spatafora J.W."/>
            <person name="Yadav J.S."/>
            <person name="Aerts A."/>
            <person name="Benoit I."/>
            <person name="Boyd A."/>
            <person name="Carlson A."/>
            <person name="Copeland A."/>
            <person name="Coutinho P.M."/>
            <person name="de Vries R.P."/>
            <person name="Ferreira P."/>
            <person name="Findley K."/>
            <person name="Foster B."/>
            <person name="Gaskell J."/>
            <person name="Glotzer D."/>
            <person name="Gorecki P."/>
            <person name="Heitman J."/>
            <person name="Hesse C."/>
            <person name="Hori C."/>
            <person name="Igarashi K."/>
            <person name="Jurgens J.A."/>
            <person name="Kallen N."/>
            <person name="Kersten P."/>
            <person name="Kohler A."/>
            <person name="Kuees U."/>
            <person name="Kumar T.K.A."/>
            <person name="Kuo A."/>
            <person name="LaButti K."/>
            <person name="Larrondo L.F."/>
            <person name="Lindquist E."/>
            <person name="Ling A."/>
            <person name="Lombard V."/>
            <person name="Lucas S."/>
            <person name="Lundell T."/>
            <person name="Martin R."/>
            <person name="McLaughlin D.J."/>
            <person name="Morgenstern I."/>
            <person name="Morin E."/>
            <person name="Murat C."/>
            <person name="Nagy L.G."/>
            <person name="Nolan M."/>
            <person name="Ohm R.A."/>
            <person name="Patyshakuliyeva A."/>
            <person name="Rokas A."/>
            <person name="Ruiz-Duenas F.J."/>
            <person name="Sabat G."/>
            <person name="Salamov A."/>
            <person name="Samejima M."/>
            <person name="Schmutz J."/>
            <person name="Slot J.C."/>
            <person name="St John F."/>
            <person name="Stenlid J."/>
            <person name="Sun H."/>
            <person name="Sun S."/>
            <person name="Syed K."/>
            <person name="Tsang A."/>
            <person name="Wiebenga A."/>
            <person name="Young D."/>
            <person name="Pisabarro A."/>
            <person name="Eastwood D.C."/>
            <person name="Martin F."/>
            <person name="Cullen D."/>
            <person name="Grigoriev I.V."/>
            <person name="Hibbett D.S."/>
        </authorList>
    </citation>
    <scope>NUCLEOTIDE SEQUENCE</scope>
    <source>
        <strain evidence="3">FP-58527</strain>
    </source>
</reference>
<evidence type="ECO:0000313" key="3">
    <source>
        <dbReference type="Proteomes" id="UP000015241"/>
    </source>
</evidence>
<sequence>MARQLDRQTLETMRRADLQRLCKDHGIKANLKTEALVDLLLDTMQPQPRRPHPTQIPIAQPRRVSAVRTTSKSSAGSRPRGTSSSSLIIHDSDDEEDPPEEPQVGSVPPQPRSAAPSSQSSVGSMASMASHASSVKKSRQTQYRLGVGRPKLAGGSGPRAVTKSTSLTKRGKGSLSVQPSEDAIQEEEEPVETGTSDRLQTGLSHNQGPVAGPSGTAHLAENDLNAVAQPSVAPAVADTSHILQIVQPLQDQIGHLQSEVQRLTADMTSIDLLRTTVAGLSAEVETLRTKLAAMATLEAEVGRLRDITSTSADRTAVSVTTQSAKSAGKARAMDLPNEAELGPAAQLDTEAAPEAVQPHPGLAAHILGKHPRESDDSTLPGIADAGTESEELLHRPVRPSRKRAKLSPQTAAASSSQGQGTGRPSGSPDNAAGRGTLVTPSAPAFTIFSGPEEPMDSYLDPPPPTTHLSDLLDLPPAHNHLNRFTINGMTATANAPENNVQPADMNPINGFNFSFTTTAFQPMTSTPAGSYGGGDMSFTFPDLPLSPTPVTSNPSGGYVERAGGRIERNDLFHPHGRPRSAVSRPPSRASTGEAGPSSEGAVNSAPLLGGLALPTVTEQDVDAEALAGHAERPVAVSSSDVGHVFGLGDLPLPPETPAQPMKRTMYGTELEGDTRFGDFGVEGVAAAGFWVGAAPRF</sequence>
<feature type="compositionally biased region" description="Polar residues" evidence="1">
    <location>
        <begin position="407"/>
        <end position="428"/>
    </location>
</feature>
<dbReference type="AlphaFoldDB" id="S8G1N3"/>
<keyword evidence="3" id="KW-1185">Reference proteome</keyword>
<feature type="compositionally biased region" description="Basic residues" evidence="1">
    <location>
        <begin position="395"/>
        <end position="405"/>
    </location>
</feature>
<proteinExistence type="predicted"/>
<feature type="compositionally biased region" description="Low complexity" evidence="1">
    <location>
        <begin position="579"/>
        <end position="590"/>
    </location>
</feature>
<protein>
    <submittedName>
        <fullName evidence="2">Uncharacterized protein</fullName>
    </submittedName>
</protein>
<dbReference type="HOGENOM" id="CLU_029047_0_0_1"/>
<accession>S8G1N3</accession>
<feature type="compositionally biased region" description="Polar residues" evidence="1">
    <location>
        <begin position="312"/>
        <end position="325"/>
    </location>
</feature>
<evidence type="ECO:0000313" key="2">
    <source>
        <dbReference type="EMBL" id="EPT04200.1"/>
    </source>
</evidence>
<dbReference type="Proteomes" id="UP000015241">
    <property type="component" value="Unassembled WGS sequence"/>
</dbReference>
<organism evidence="2 3">
    <name type="scientific">Fomitopsis schrenkii</name>
    <name type="common">Brown rot fungus</name>
    <dbReference type="NCBI Taxonomy" id="2126942"/>
    <lineage>
        <taxon>Eukaryota</taxon>
        <taxon>Fungi</taxon>
        <taxon>Dikarya</taxon>
        <taxon>Basidiomycota</taxon>
        <taxon>Agaricomycotina</taxon>
        <taxon>Agaricomycetes</taxon>
        <taxon>Polyporales</taxon>
        <taxon>Fomitopsis</taxon>
    </lineage>
</organism>
<feature type="compositionally biased region" description="Low complexity" evidence="1">
    <location>
        <begin position="112"/>
        <end position="133"/>
    </location>
</feature>
<feature type="region of interest" description="Disordered" evidence="1">
    <location>
        <begin position="45"/>
        <end position="208"/>
    </location>
</feature>
<feature type="region of interest" description="Disordered" evidence="1">
    <location>
        <begin position="312"/>
        <end position="336"/>
    </location>
</feature>